<name>A0A9D9GUS2_9PROT</name>
<evidence type="ECO:0000256" key="3">
    <source>
        <dbReference type="ARBA" id="ARBA00022801"/>
    </source>
</evidence>
<keyword evidence="3" id="KW-0378">Hydrolase</keyword>
<evidence type="ECO:0000256" key="1">
    <source>
        <dbReference type="ARBA" id="ARBA00009179"/>
    </source>
</evidence>
<evidence type="ECO:0000313" key="7">
    <source>
        <dbReference type="EMBL" id="MBO8425359.1"/>
    </source>
</evidence>
<dbReference type="FunFam" id="2.30.42.10:FF:000063">
    <property type="entry name" value="Peptidase, S41 family"/>
    <property type="match status" value="1"/>
</dbReference>
<reference evidence="7" key="2">
    <citation type="journal article" date="2021" name="PeerJ">
        <title>Extensive microbial diversity within the chicken gut microbiome revealed by metagenomics and culture.</title>
        <authorList>
            <person name="Gilroy R."/>
            <person name="Ravi A."/>
            <person name="Getino M."/>
            <person name="Pursley I."/>
            <person name="Horton D.L."/>
            <person name="Alikhan N.F."/>
            <person name="Baker D."/>
            <person name="Gharbi K."/>
            <person name="Hall N."/>
            <person name="Watson M."/>
            <person name="Adriaenssens E.M."/>
            <person name="Foster-Nyarko E."/>
            <person name="Jarju S."/>
            <person name="Secka A."/>
            <person name="Antonio M."/>
            <person name="Oren A."/>
            <person name="Chaudhuri R.R."/>
            <person name="La Ragione R."/>
            <person name="Hildebrand F."/>
            <person name="Pallen M.J."/>
        </authorList>
    </citation>
    <scope>NUCLEOTIDE SEQUENCE</scope>
    <source>
        <strain evidence="7">8207</strain>
    </source>
</reference>
<feature type="chain" id="PRO_5038515829" evidence="5">
    <location>
        <begin position="20"/>
        <end position="183"/>
    </location>
</feature>
<accession>A0A9D9GUS2</accession>
<evidence type="ECO:0000256" key="5">
    <source>
        <dbReference type="SAM" id="SignalP"/>
    </source>
</evidence>
<dbReference type="AlphaFoldDB" id="A0A9D9GUS2"/>
<dbReference type="Proteomes" id="UP000823630">
    <property type="component" value="Unassembled WGS sequence"/>
</dbReference>
<feature type="domain" description="PDZ" evidence="6">
    <location>
        <begin position="88"/>
        <end position="156"/>
    </location>
</feature>
<dbReference type="GO" id="GO:0030288">
    <property type="term" value="C:outer membrane-bounded periplasmic space"/>
    <property type="evidence" value="ECO:0007669"/>
    <property type="project" value="TreeGrafter"/>
</dbReference>
<dbReference type="PROSITE" id="PS50106">
    <property type="entry name" value="PDZ"/>
    <property type="match status" value="1"/>
</dbReference>
<gene>
    <name evidence="7" type="ORF">IAC69_02655</name>
</gene>
<dbReference type="Gene3D" id="3.30.750.44">
    <property type="match status" value="1"/>
</dbReference>
<dbReference type="SMART" id="SM00228">
    <property type="entry name" value="PDZ"/>
    <property type="match status" value="1"/>
</dbReference>
<organism evidence="7 8">
    <name type="scientific">Candidatus Enterousia avistercoris</name>
    <dbReference type="NCBI Taxonomy" id="2840788"/>
    <lineage>
        <taxon>Bacteria</taxon>
        <taxon>Pseudomonadati</taxon>
        <taxon>Pseudomonadota</taxon>
        <taxon>Alphaproteobacteria</taxon>
        <taxon>Candidatus Enterousia</taxon>
    </lineage>
</organism>
<comment type="similarity">
    <text evidence="1">Belongs to the peptidase S41A family.</text>
</comment>
<dbReference type="InterPro" id="IPR055210">
    <property type="entry name" value="CtpA/B_N"/>
</dbReference>
<protein>
    <submittedName>
        <fullName evidence="7">PDZ domain-containing protein</fullName>
    </submittedName>
</protein>
<evidence type="ECO:0000256" key="4">
    <source>
        <dbReference type="ARBA" id="ARBA00022825"/>
    </source>
</evidence>
<feature type="non-terminal residue" evidence="7">
    <location>
        <position position="183"/>
    </location>
</feature>
<reference evidence="7" key="1">
    <citation type="submission" date="2020-10" db="EMBL/GenBank/DDBJ databases">
        <authorList>
            <person name="Gilroy R."/>
        </authorList>
    </citation>
    <scope>NUCLEOTIDE SEQUENCE</scope>
    <source>
        <strain evidence="7">8207</strain>
    </source>
</reference>
<dbReference type="GO" id="GO:0004175">
    <property type="term" value="F:endopeptidase activity"/>
    <property type="evidence" value="ECO:0007669"/>
    <property type="project" value="TreeGrafter"/>
</dbReference>
<proteinExistence type="inferred from homology"/>
<feature type="signal peptide" evidence="5">
    <location>
        <begin position="1"/>
        <end position="19"/>
    </location>
</feature>
<keyword evidence="5" id="KW-0732">Signal</keyword>
<keyword evidence="4" id="KW-0720">Serine protease</keyword>
<dbReference type="PANTHER" id="PTHR32060">
    <property type="entry name" value="TAIL-SPECIFIC PROTEASE"/>
    <property type="match status" value="1"/>
</dbReference>
<dbReference type="Pfam" id="PF22694">
    <property type="entry name" value="CtpB_N-like"/>
    <property type="match status" value="1"/>
</dbReference>
<dbReference type="Pfam" id="PF13180">
    <property type="entry name" value="PDZ_2"/>
    <property type="match status" value="1"/>
</dbReference>
<dbReference type="PANTHER" id="PTHR32060:SF30">
    <property type="entry name" value="CARBOXY-TERMINAL PROCESSING PROTEASE CTPA"/>
    <property type="match status" value="1"/>
</dbReference>
<dbReference type="CDD" id="cd06782">
    <property type="entry name" value="cpPDZ_CPP-like"/>
    <property type="match status" value="1"/>
</dbReference>
<sequence>MLKKLLILVALLMPVVAFGADKSKKDEPVEHLTDEQIYEQLKKLALVFETARDNFVEEADEKKMLEAAMNGMLQALDPHSSYLSADDFKEFNDKSQGEFGGLGIQITSDRGAVRVISPIDDTPADKAGIKAGDYITHIDDEPVFDLTLNQATKKMKGRPGTKVKLTVISEGEEPRTITLKRAV</sequence>
<evidence type="ECO:0000256" key="2">
    <source>
        <dbReference type="ARBA" id="ARBA00022670"/>
    </source>
</evidence>
<evidence type="ECO:0000313" key="8">
    <source>
        <dbReference type="Proteomes" id="UP000823630"/>
    </source>
</evidence>
<evidence type="ECO:0000259" key="6">
    <source>
        <dbReference type="PROSITE" id="PS50106"/>
    </source>
</evidence>
<keyword evidence="2" id="KW-0645">Protease</keyword>
<dbReference type="GO" id="GO:0006508">
    <property type="term" value="P:proteolysis"/>
    <property type="evidence" value="ECO:0007669"/>
    <property type="project" value="UniProtKB-KW"/>
</dbReference>
<dbReference type="GO" id="GO:0008236">
    <property type="term" value="F:serine-type peptidase activity"/>
    <property type="evidence" value="ECO:0007669"/>
    <property type="project" value="UniProtKB-KW"/>
</dbReference>
<dbReference type="Gene3D" id="2.30.42.10">
    <property type="match status" value="1"/>
</dbReference>
<dbReference type="GO" id="GO:0007165">
    <property type="term" value="P:signal transduction"/>
    <property type="evidence" value="ECO:0007669"/>
    <property type="project" value="TreeGrafter"/>
</dbReference>
<comment type="caution">
    <text evidence="7">The sequence shown here is derived from an EMBL/GenBank/DDBJ whole genome shotgun (WGS) entry which is preliminary data.</text>
</comment>
<dbReference type="InterPro" id="IPR036034">
    <property type="entry name" value="PDZ_sf"/>
</dbReference>
<dbReference type="EMBL" id="JADINC010000043">
    <property type="protein sequence ID" value="MBO8425359.1"/>
    <property type="molecule type" value="Genomic_DNA"/>
</dbReference>
<dbReference type="InterPro" id="IPR001478">
    <property type="entry name" value="PDZ"/>
</dbReference>
<dbReference type="SUPFAM" id="SSF50156">
    <property type="entry name" value="PDZ domain-like"/>
    <property type="match status" value="1"/>
</dbReference>